<dbReference type="PATRIC" id="fig|123899.6.peg.609"/>
<keyword evidence="4" id="KW-1185">Reference proteome</keyword>
<dbReference type="InterPro" id="IPR042100">
    <property type="entry name" value="Bug_dom1"/>
</dbReference>
<feature type="chain" id="PRO_5009816631" evidence="2">
    <location>
        <begin position="32"/>
        <end position="332"/>
    </location>
</feature>
<dbReference type="Proteomes" id="UP000076825">
    <property type="component" value="Chromosome 1"/>
</dbReference>
<sequence length="332" mass="34628">MFQHPRRKALCAALAAALLAAGGLTSQGARAAGYPERPIRILVPFAPGGGQDIFLRLIAPRVSQALDQPLVVENRPGAAGNIAATEAARATPDGYTLLLGTAATHGMNQSLYKSLPFDAVKSFTPITQVAEVPLVLVTHPSVPAADVAELVAYLKQRPGEVSYGSSGVGAPLHLAGELFKRAAGVDAVHIPYQGSGRAIQDLLAGRTLFMFDTFAATNPHVEAGKLKRLAVASVKRSAAAPEVPTMAEAGYPDVNVYSWSGVFAPAGAPEAAVQQLAKAFSDAVAAPAIAGQLASMGFDPVKDSSPEKLRDHVAAELKKWDEVVRQTDITLN</sequence>
<dbReference type="Pfam" id="PF03401">
    <property type="entry name" value="TctC"/>
    <property type="match status" value="1"/>
</dbReference>
<reference evidence="3 4" key="1">
    <citation type="submission" date="2016-04" db="EMBL/GenBank/DDBJ databases">
        <authorList>
            <consortium name="Pathogen Informatics"/>
        </authorList>
    </citation>
    <scope>NUCLEOTIDE SEQUENCE [LARGE SCALE GENOMIC DNA]</scope>
    <source>
        <strain evidence="3 4">H044680328</strain>
    </source>
</reference>
<organism evidence="3 4">
    <name type="scientific">Bordetella trematum</name>
    <dbReference type="NCBI Taxonomy" id="123899"/>
    <lineage>
        <taxon>Bacteria</taxon>
        <taxon>Pseudomonadati</taxon>
        <taxon>Pseudomonadota</taxon>
        <taxon>Betaproteobacteria</taxon>
        <taxon>Burkholderiales</taxon>
        <taxon>Alcaligenaceae</taxon>
        <taxon>Bordetella</taxon>
    </lineage>
</organism>
<dbReference type="STRING" id="123899.SAMEA3906487_00635"/>
<dbReference type="RefSeq" id="WP_063491547.1">
    <property type="nucleotide sequence ID" value="NZ_CP016340.1"/>
</dbReference>
<dbReference type="EMBL" id="LT546645">
    <property type="protein sequence ID" value="SAI67198.1"/>
    <property type="molecule type" value="Genomic_DNA"/>
</dbReference>
<protein>
    <submittedName>
        <fullName evidence="3">Putattive exported protein</fullName>
    </submittedName>
</protein>
<dbReference type="AlphaFoldDB" id="A0A157QJV7"/>
<accession>A0A157QJV7</accession>
<dbReference type="Gene3D" id="3.40.190.10">
    <property type="entry name" value="Periplasmic binding protein-like II"/>
    <property type="match status" value="1"/>
</dbReference>
<dbReference type="eggNOG" id="COG3181">
    <property type="taxonomic scope" value="Bacteria"/>
</dbReference>
<dbReference type="Gene3D" id="3.40.190.150">
    <property type="entry name" value="Bordetella uptake gene, domain 1"/>
    <property type="match status" value="1"/>
</dbReference>
<dbReference type="PIRSF" id="PIRSF017082">
    <property type="entry name" value="YflP"/>
    <property type="match status" value="1"/>
</dbReference>
<dbReference type="InterPro" id="IPR005064">
    <property type="entry name" value="BUG"/>
</dbReference>
<gene>
    <name evidence="3" type="ORF">SAMEA3906487_00635</name>
</gene>
<evidence type="ECO:0000256" key="2">
    <source>
        <dbReference type="SAM" id="SignalP"/>
    </source>
</evidence>
<dbReference type="PANTHER" id="PTHR42928:SF5">
    <property type="entry name" value="BLR1237 PROTEIN"/>
    <property type="match status" value="1"/>
</dbReference>
<keyword evidence="2" id="KW-0732">Signal</keyword>
<feature type="signal peptide" evidence="2">
    <location>
        <begin position="1"/>
        <end position="31"/>
    </location>
</feature>
<evidence type="ECO:0000313" key="4">
    <source>
        <dbReference type="Proteomes" id="UP000076825"/>
    </source>
</evidence>
<proteinExistence type="inferred from homology"/>
<dbReference type="SUPFAM" id="SSF53850">
    <property type="entry name" value="Periplasmic binding protein-like II"/>
    <property type="match status" value="1"/>
</dbReference>
<evidence type="ECO:0000313" key="3">
    <source>
        <dbReference type="EMBL" id="SAI67198.1"/>
    </source>
</evidence>
<dbReference type="CDD" id="cd13578">
    <property type="entry name" value="PBP2_Bug27"/>
    <property type="match status" value="1"/>
</dbReference>
<evidence type="ECO:0000256" key="1">
    <source>
        <dbReference type="ARBA" id="ARBA00006987"/>
    </source>
</evidence>
<comment type="similarity">
    <text evidence="1">Belongs to the UPF0065 (bug) family.</text>
</comment>
<name>A0A157QJV7_9BORD</name>
<dbReference type="KEGG" id="btrm:SAMEA390648700635"/>
<dbReference type="InterPro" id="IPR006311">
    <property type="entry name" value="TAT_signal"/>
</dbReference>
<dbReference type="GeneID" id="56587957"/>
<dbReference type="PANTHER" id="PTHR42928">
    <property type="entry name" value="TRICARBOXYLATE-BINDING PROTEIN"/>
    <property type="match status" value="1"/>
</dbReference>
<dbReference type="PROSITE" id="PS51318">
    <property type="entry name" value="TAT"/>
    <property type="match status" value="1"/>
</dbReference>